<evidence type="ECO:0000313" key="3">
    <source>
        <dbReference type="Proteomes" id="UP000229498"/>
    </source>
</evidence>
<keyword evidence="1" id="KW-0732">Signal</keyword>
<dbReference type="Pfam" id="PF07027">
    <property type="entry name" value="DUF1318"/>
    <property type="match status" value="1"/>
</dbReference>
<proteinExistence type="predicted"/>
<keyword evidence="3" id="KW-1185">Reference proteome</keyword>
<evidence type="ECO:0000256" key="1">
    <source>
        <dbReference type="SAM" id="SignalP"/>
    </source>
</evidence>
<sequence>MVRSILLALVVLFALGGGALAQSLDQMRSSGAVGERYDGLLEAREQSAEPFVARVNAERLKIYADAAQKQGVSVDDVGKVYAKEIMKKAPAGTWFLGPDGNWRR</sequence>
<name>A0A2M9G048_9PROT</name>
<dbReference type="AlphaFoldDB" id="A0A2M9G048"/>
<accession>A0A2M9G048</accession>
<dbReference type="InterPro" id="IPR008309">
    <property type="entry name" value="YdbL"/>
</dbReference>
<gene>
    <name evidence="2" type="ORF">CVT23_14255</name>
</gene>
<comment type="caution">
    <text evidence="2">The sequence shown here is derived from an EMBL/GenBank/DDBJ whole genome shotgun (WGS) entry which is preliminary data.</text>
</comment>
<feature type="signal peptide" evidence="1">
    <location>
        <begin position="1"/>
        <end position="21"/>
    </location>
</feature>
<organism evidence="2 3">
    <name type="scientific">Minwuia thermotolerans</name>
    <dbReference type="NCBI Taxonomy" id="2056226"/>
    <lineage>
        <taxon>Bacteria</taxon>
        <taxon>Pseudomonadati</taxon>
        <taxon>Pseudomonadota</taxon>
        <taxon>Alphaproteobacteria</taxon>
        <taxon>Minwuiales</taxon>
        <taxon>Minwuiaceae</taxon>
        <taxon>Minwuia</taxon>
    </lineage>
</organism>
<dbReference type="EMBL" id="PHIG01000037">
    <property type="protein sequence ID" value="PJK29075.1"/>
    <property type="molecule type" value="Genomic_DNA"/>
</dbReference>
<evidence type="ECO:0000313" key="2">
    <source>
        <dbReference type="EMBL" id="PJK29075.1"/>
    </source>
</evidence>
<dbReference type="Proteomes" id="UP000229498">
    <property type="component" value="Unassembled WGS sequence"/>
</dbReference>
<feature type="chain" id="PRO_5014948558" evidence="1">
    <location>
        <begin position="22"/>
        <end position="104"/>
    </location>
</feature>
<reference evidence="2 3" key="1">
    <citation type="submission" date="2017-11" db="EMBL/GenBank/DDBJ databases">
        <title>Draft genome sequence of Rhizobiales bacterium SY3-13.</title>
        <authorList>
            <person name="Sun C."/>
        </authorList>
    </citation>
    <scope>NUCLEOTIDE SEQUENCE [LARGE SCALE GENOMIC DNA]</scope>
    <source>
        <strain evidence="2 3">SY3-13</strain>
    </source>
</reference>
<dbReference type="OrthoDB" id="7277292at2"/>
<protein>
    <submittedName>
        <fullName evidence="2">DUF1318 domain-containing protein</fullName>
    </submittedName>
</protein>
<dbReference type="RefSeq" id="WP_109794036.1">
    <property type="nucleotide sequence ID" value="NZ_PHIG01000037.1"/>
</dbReference>